<evidence type="ECO:0000259" key="4">
    <source>
        <dbReference type="Pfam" id="PF01555"/>
    </source>
</evidence>
<evidence type="ECO:0000256" key="3">
    <source>
        <dbReference type="ARBA" id="ARBA00022691"/>
    </source>
</evidence>
<dbReference type="GO" id="GO:0008170">
    <property type="term" value="F:N-methyltransferase activity"/>
    <property type="evidence" value="ECO:0007669"/>
    <property type="project" value="InterPro"/>
</dbReference>
<organism evidence="5 6">
    <name type="scientific">Candidatus Methanolliviera hydrocarbonicum</name>
    <dbReference type="NCBI Taxonomy" id="2491085"/>
    <lineage>
        <taxon>Archaea</taxon>
        <taxon>Methanobacteriati</taxon>
        <taxon>Methanobacteriota</taxon>
        <taxon>Candidatus Methanoliparia</taxon>
        <taxon>Candidatus Methanoliparales</taxon>
        <taxon>Candidatus Methanollivieraceae</taxon>
        <taxon>Candidatus Methanolliviera</taxon>
    </lineage>
</organism>
<proteinExistence type="predicted"/>
<feature type="domain" description="DNA methylase N-4/N-6" evidence="4">
    <location>
        <begin position="9"/>
        <end position="44"/>
    </location>
</feature>
<keyword evidence="2" id="KW-0808">Transferase</keyword>
<protein>
    <recommendedName>
        <fullName evidence="4">DNA methylase N-4/N-6 domain-containing protein</fullName>
    </recommendedName>
</protein>
<accession>A0A520KVT8</accession>
<evidence type="ECO:0000256" key="1">
    <source>
        <dbReference type="ARBA" id="ARBA00022603"/>
    </source>
</evidence>
<dbReference type="PRINTS" id="PR00506">
    <property type="entry name" value="D21N6MTFRASE"/>
</dbReference>
<comment type="caution">
    <text evidence="5">The sequence shown here is derived from an EMBL/GenBank/DDBJ whole genome shotgun (WGS) entry which is preliminary data.</text>
</comment>
<dbReference type="EMBL" id="RXIL01000122">
    <property type="protein sequence ID" value="RZN67919.1"/>
    <property type="molecule type" value="Genomic_DNA"/>
</dbReference>
<gene>
    <name evidence="5" type="ORF">EF807_06800</name>
</gene>
<dbReference type="InterPro" id="IPR002941">
    <property type="entry name" value="DNA_methylase_N4/N6"/>
</dbReference>
<name>A0A520KVT8_9EURY</name>
<dbReference type="GO" id="GO:0003677">
    <property type="term" value="F:DNA binding"/>
    <property type="evidence" value="ECO:0007669"/>
    <property type="project" value="InterPro"/>
</dbReference>
<dbReference type="Proteomes" id="UP000320766">
    <property type="component" value="Unassembled WGS sequence"/>
</dbReference>
<keyword evidence="1" id="KW-0489">Methyltransferase</keyword>
<reference evidence="5 6" key="1">
    <citation type="journal article" date="2019" name="Nat. Microbiol.">
        <title>Wide diversity of methane and short-chain alkane metabolisms in uncultured archaea.</title>
        <authorList>
            <person name="Borrel G."/>
            <person name="Adam P.S."/>
            <person name="McKay L.J."/>
            <person name="Chen L.X."/>
            <person name="Sierra-Garcia I.N."/>
            <person name="Sieber C.M."/>
            <person name="Letourneur Q."/>
            <person name="Ghozlane A."/>
            <person name="Andersen G.L."/>
            <person name="Li W.J."/>
            <person name="Hallam S.J."/>
            <person name="Muyzer G."/>
            <person name="de Oliveira V.M."/>
            <person name="Inskeep W.P."/>
            <person name="Banfield J.F."/>
            <person name="Gribaldo S."/>
        </authorList>
    </citation>
    <scope>NUCLEOTIDE SEQUENCE [LARGE SCALE GENOMIC DNA]</scope>
    <source>
        <strain evidence="5">NM1b</strain>
    </source>
</reference>
<evidence type="ECO:0000313" key="6">
    <source>
        <dbReference type="Proteomes" id="UP000320766"/>
    </source>
</evidence>
<dbReference type="GO" id="GO:0032259">
    <property type="term" value="P:methylation"/>
    <property type="evidence" value="ECO:0007669"/>
    <property type="project" value="UniProtKB-KW"/>
</dbReference>
<evidence type="ECO:0000313" key="5">
    <source>
        <dbReference type="EMBL" id="RZN67919.1"/>
    </source>
</evidence>
<dbReference type="SUPFAM" id="SSF53335">
    <property type="entry name" value="S-adenosyl-L-methionine-dependent methyltransferases"/>
    <property type="match status" value="1"/>
</dbReference>
<dbReference type="Gene3D" id="3.40.50.150">
    <property type="entry name" value="Vaccinia Virus protein VP39"/>
    <property type="match status" value="1"/>
</dbReference>
<sequence>MSRTFRRRFYKQQSPVALILRIILFSTIPGDIILDPFAGAGTTSSLPIS</sequence>
<dbReference type="InterPro" id="IPR029063">
    <property type="entry name" value="SAM-dependent_MTases_sf"/>
</dbReference>
<dbReference type="AlphaFoldDB" id="A0A520KVT8"/>
<dbReference type="InterPro" id="IPR002295">
    <property type="entry name" value="N4/N6-MTase_EcoPI_Mod-like"/>
</dbReference>
<dbReference type="Pfam" id="PF01555">
    <property type="entry name" value="N6_N4_Mtase"/>
    <property type="match status" value="1"/>
</dbReference>
<keyword evidence="3" id="KW-0949">S-adenosyl-L-methionine</keyword>
<evidence type="ECO:0000256" key="2">
    <source>
        <dbReference type="ARBA" id="ARBA00022679"/>
    </source>
</evidence>